<feature type="compositionally biased region" description="Basic and acidic residues" evidence="1">
    <location>
        <begin position="23"/>
        <end position="37"/>
    </location>
</feature>
<reference evidence="2 3" key="1">
    <citation type="journal article" date="2018" name="Front. Plant Sci.">
        <title>Red Clover (Trifolium pratense) and Zigzag Clover (T. medium) - A Picture of Genomic Similarities and Differences.</title>
        <authorList>
            <person name="Dluhosova J."/>
            <person name="Istvanek J."/>
            <person name="Nedelnik J."/>
            <person name="Repkova J."/>
        </authorList>
    </citation>
    <scope>NUCLEOTIDE SEQUENCE [LARGE SCALE GENOMIC DNA]</scope>
    <source>
        <strain evidence="3">cv. 10/8</strain>
        <tissue evidence="2">Leaf</tissue>
    </source>
</reference>
<evidence type="ECO:0000256" key="1">
    <source>
        <dbReference type="SAM" id="MobiDB-lite"/>
    </source>
</evidence>
<dbReference type="EMBL" id="LXQA010334109">
    <property type="protein sequence ID" value="MCI44699.1"/>
    <property type="molecule type" value="Genomic_DNA"/>
</dbReference>
<feature type="region of interest" description="Disordered" evidence="1">
    <location>
        <begin position="1"/>
        <end position="37"/>
    </location>
</feature>
<comment type="caution">
    <text evidence="2">The sequence shown here is derived from an EMBL/GenBank/DDBJ whole genome shotgun (WGS) entry which is preliminary data.</text>
</comment>
<dbReference type="AlphaFoldDB" id="A0A392S7N3"/>
<organism evidence="2 3">
    <name type="scientific">Trifolium medium</name>
    <dbReference type="NCBI Taxonomy" id="97028"/>
    <lineage>
        <taxon>Eukaryota</taxon>
        <taxon>Viridiplantae</taxon>
        <taxon>Streptophyta</taxon>
        <taxon>Embryophyta</taxon>
        <taxon>Tracheophyta</taxon>
        <taxon>Spermatophyta</taxon>
        <taxon>Magnoliopsida</taxon>
        <taxon>eudicotyledons</taxon>
        <taxon>Gunneridae</taxon>
        <taxon>Pentapetalae</taxon>
        <taxon>rosids</taxon>
        <taxon>fabids</taxon>
        <taxon>Fabales</taxon>
        <taxon>Fabaceae</taxon>
        <taxon>Papilionoideae</taxon>
        <taxon>50 kb inversion clade</taxon>
        <taxon>NPAAA clade</taxon>
        <taxon>Hologalegina</taxon>
        <taxon>IRL clade</taxon>
        <taxon>Trifolieae</taxon>
        <taxon>Trifolium</taxon>
    </lineage>
</organism>
<evidence type="ECO:0000313" key="2">
    <source>
        <dbReference type="EMBL" id="MCI44699.1"/>
    </source>
</evidence>
<sequence>MEGKPPLCDGQKGASAAVAAAEEVSRVMNEEDGKTKH</sequence>
<evidence type="ECO:0000313" key="3">
    <source>
        <dbReference type="Proteomes" id="UP000265520"/>
    </source>
</evidence>
<protein>
    <submittedName>
        <fullName evidence="2">Uncharacterized protein</fullName>
    </submittedName>
</protein>
<name>A0A392S7N3_9FABA</name>
<accession>A0A392S7N3</accession>
<keyword evidence="3" id="KW-1185">Reference proteome</keyword>
<proteinExistence type="predicted"/>
<dbReference type="Proteomes" id="UP000265520">
    <property type="component" value="Unassembled WGS sequence"/>
</dbReference>